<feature type="transmembrane region" description="Helical" evidence="5">
    <location>
        <begin position="370"/>
        <end position="390"/>
    </location>
</feature>
<evidence type="ECO:0000256" key="3">
    <source>
        <dbReference type="ARBA" id="ARBA00022989"/>
    </source>
</evidence>
<dbReference type="PANTHER" id="PTHR22773">
    <property type="entry name" value="NADH DEHYDROGENASE"/>
    <property type="match status" value="1"/>
</dbReference>
<geneLocation type="mitochondrion" evidence="7"/>
<feature type="transmembrane region" description="Helical" evidence="5">
    <location>
        <begin position="246"/>
        <end position="268"/>
    </location>
</feature>
<evidence type="ECO:0000256" key="1">
    <source>
        <dbReference type="ARBA" id="ARBA00004141"/>
    </source>
</evidence>
<comment type="subcellular location">
    <subcellularLocation>
        <location evidence="1">Membrane</location>
        <topology evidence="1">Multi-pass membrane protein</topology>
    </subcellularLocation>
</comment>
<accession>A0A0B5GSI2</accession>
<feature type="transmembrane region" description="Helical" evidence="5">
    <location>
        <begin position="84"/>
        <end position="106"/>
    </location>
</feature>
<dbReference type="GO" id="GO:0008137">
    <property type="term" value="F:NADH dehydrogenase (ubiquinone) activity"/>
    <property type="evidence" value="ECO:0007669"/>
    <property type="project" value="InterPro"/>
</dbReference>
<dbReference type="GO" id="GO:0016020">
    <property type="term" value="C:membrane"/>
    <property type="evidence" value="ECO:0007669"/>
    <property type="project" value="UniProtKB-SubCell"/>
</dbReference>
<organism evidence="7">
    <name type="scientific">Gefionella okellyi</name>
    <dbReference type="NCBI Taxonomy" id="2853422"/>
    <lineage>
        <taxon>Eukaryota</taxon>
        <taxon>Malawimonadida</taxon>
        <taxon>Malawimonadidae</taxon>
        <taxon>Gefionella</taxon>
    </lineage>
</organism>
<keyword evidence="7" id="KW-0496">Mitochondrion</keyword>
<feature type="domain" description="NADH:quinone oxidoreductase/Mrp antiporter transmembrane" evidence="6">
    <location>
        <begin position="132"/>
        <end position="424"/>
    </location>
</feature>
<feature type="transmembrane region" description="Helical" evidence="5">
    <location>
        <begin position="452"/>
        <end position="471"/>
    </location>
</feature>
<sequence length="486" mass="56586">MFILNLNEFNIYLSSFYIGLILLLLIIFGSFNQPFLNNNKLVSYNILNTIGYLFILSLLYSIYYEYFNNIDLITYLFILDSITYYSTLIILIISIIIVKLSINFFYKSTIKSYEYILLFMISIIGLILVIRSNNLLSIYINIELLSLSFYVLSSYKKNSAYSIEAGFKYFILGAFSSGILLLGINYIYLATNNINFIDLSYIYNHYFFLIGMILFISGLLFKLGVIPFHTWLPDVYEGSLLPITTYYSLLPKFIILLLLVRILFNYWSFLSLEWQILILISSLLSITIASIIAINQKKIIRLLAYSSISHYGYLLLGLISYNITSIQSIVIYGIIYIITTLNIFTILLSLKTQQSNIEIKYVFELKGLHLLNPFLGFTMMISLFSLMGIPPLAGFFAKYFIFVALINSNLFYISLITIILSVISAFYYLYLIKIMYFDKILLNHEPLIKITLFNKYIIYLCTLFIICFIYFSDYIYNLSIMFLNSF</sequence>
<dbReference type="InterPro" id="IPR010096">
    <property type="entry name" value="NADH-Q_OxRdtase_suN/2"/>
</dbReference>
<proteinExistence type="inferred from homology"/>
<name>A0A0B5GSI2_9EUKA</name>
<keyword evidence="7" id="KW-0560">Oxidoreductase</keyword>
<evidence type="ECO:0000256" key="5">
    <source>
        <dbReference type="SAM" id="Phobius"/>
    </source>
</evidence>
<dbReference type="Pfam" id="PF00361">
    <property type="entry name" value="Proton_antipo_M"/>
    <property type="match status" value="1"/>
</dbReference>
<protein>
    <submittedName>
        <fullName evidence="7">NADH dehydrogenase subunit 2</fullName>
        <ecNumber evidence="7">1.6.5.3</ecNumber>
    </submittedName>
</protein>
<keyword evidence="2 5" id="KW-0812">Transmembrane</keyword>
<dbReference type="PRINTS" id="PR01434">
    <property type="entry name" value="NADHDHGNASE5"/>
</dbReference>
<feature type="transmembrane region" description="Helical" evidence="5">
    <location>
        <begin position="410"/>
        <end position="431"/>
    </location>
</feature>
<feature type="transmembrane region" description="Helical" evidence="5">
    <location>
        <begin position="113"/>
        <end position="130"/>
    </location>
</feature>
<dbReference type="EC" id="1.6.5.3" evidence="7"/>
<feature type="transmembrane region" description="Helical" evidence="5">
    <location>
        <begin position="167"/>
        <end position="189"/>
    </location>
</feature>
<reference evidence="7" key="1">
    <citation type="submission" date="2014-11" db="EMBL/GenBank/DDBJ databases">
        <authorList>
            <person name="Lang B.F."/>
        </authorList>
    </citation>
    <scope>NUCLEOTIDE SEQUENCE</scope>
    <source>
        <strain evidence="7">249</strain>
    </source>
</reference>
<feature type="transmembrane region" description="Helical" evidence="5">
    <location>
        <begin position="43"/>
        <end position="64"/>
    </location>
</feature>
<feature type="transmembrane region" description="Helical" evidence="5">
    <location>
        <begin position="274"/>
        <end position="295"/>
    </location>
</feature>
<dbReference type="GO" id="GO:0016491">
    <property type="term" value="F:oxidoreductase activity"/>
    <property type="evidence" value="ECO:0007669"/>
    <property type="project" value="UniProtKB-KW"/>
</dbReference>
<dbReference type="EMBL" id="KP165390">
    <property type="protein sequence ID" value="AJF36661.1"/>
    <property type="molecule type" value="Genomic_DNA"/>
</dbReference>
<dbReference type="InterPro" id="IPR001750">
    <property type="entry name" value="ND/Mrp_TM"/>
</dbReference>
<feature type="transmembrane region" description="Helical" evidence="5">
    <location>
        <begin position="201"/>
        <end position="225"/>
    </location>
</feature>
<feature type="transmembrane region" description="Helical" evidence="5">
    <location>
        <begin position="12"/>
        <end position="31"/>
    </location>
</feature>
<keyword evidence="4 5" id="KW-0472">Membrane</keyword>
<evidence type="ECO:0000256" key="4">
    <source>
        <dbReference type="ARBA" id="ARBA00023136"/>
    </source>
</evidence>
<evidence type="ECO:0000313" key="7">
    <source>
        <dbReference type="EMBL" id="AJF36661.1"/>
    </source>
</evidence>
<evidence type="ECO:0000256" key="2">
    <source>
        <dbReference type="ARBA" id="ARBA00022692"/>
    </source>
</evidence>
<gene>
    <name evidence="7" type="primary">nad2</name>
</gene>
<dbReference type="GO" id="GO:0042773">
    <property type="term" value="P:ATP synthesis coupled electron transport"/>
    <property type="evidence" value="ECO:0007669"/>
    <property type="project" value="InterPro"/>
</dbReference>
<keyword evidence="3 5" id="KW-1133">Transmembrane helix</keyword>
<dbReference type="AlphaFoldDB" id="A0A0B5GSI2"/>
<evidence type="ECO:0000259" key="6">
    <source>
        <dbReference type="Pfam" id="PF00361"/>
    </source>
</evidence>
<feature type="transmembrane region" description="Helical" evidence="5">
    <location>
        <begin position="136"/>
        <end position="155"/>
    </location>
</feature>
<feature type="transmembrane region" description="Helical" evidence="5">
    <location>
        <begin position="302"/>
        <end position="323"/>
    </location>
</feature>
<dbReference type="HAMAP" id="MF_00445">
    <property type="entry name" value="NDH1_NuoN_1"/>
    <property type="match status" value="1"/>
</dbReference>
<feature type="transmembrane region" description="Helical" evidence="5">
    <location>
        <begin position="329"/>
        <end position="350"/>
    </location>
</feature>
<dbReference type="NCBIfam" id="TIGR01770">
    <property type="entry name" value="NDH_I_N"/>
    <property type="match status" value="1"/>
</dbReference>